<evidence type="ECO:0000313" key="1">
    <source>
        <dbReference type="EMBL" id="TCC18671.1"/>
    </source>
</evidence>
<comment type="caution">
    <text evidence="1">The sequence shown here is derived from an EMBL/GenBank/DDBJ whole genome shotgun (WGS) entry which is preliminary data.</text>
</comment>
<dbReference type="EMBL" id="SJKA01000024">
    <property type="protein sequence ID" value="TCC18671.1"/>
    <property type="molecule type" value="Genomic_DNA"/>
</dbReference>
<organism evidence="1 2">
    <name type="scientific">Kribbella sindirgiensis</name>
    <dbReference type="NCBI Taxonomy" id="1124744"/>
    <lineage>
        <taxon>Bacteria</taxon>
        <taxon>Bacillati</taxon>
        <taxon>Actinomycetota</taxon>
        <taxon>Actinomycetes</taxon>
        <taxon>Propionibacteriales</taxon>
        <taxon>Kribbellaceae</taxon>
        <taxon>Kribbella</taxon>
    </lineage>
</organism>
<reference evidence="1 2" key="1">
    <citation type="submission" date="2019-02" db="EMBL/GenBank/DDBJ databases">
        <title>Kribbella capetownensis sp. nov. and Kribbella speibonae sp. nov., isolated from soil.</title>
        <authorList>
            <person name="Curtis S.M."/>
            <person name="Norton I."/>
            <person name="Everest G.J."/>
            <person name="Meyers P.R."/>
        </authorList>
    </citation>
    <scope>NUCLEOTIDE SEQUENCE [LARGE SCALE GENOMIC DNA]</scope>
    <source>
        <strain evidence="1 2">DSM 27082</strain>
    </source>
</reference>
<accession>A0A4R0I0V4</accession>
<proteinExistence type="predicted"/>
<protein>
    <submittedName>
        <fullName evidence="1">Uncharacterized protein</fullName>
    </submittedName>
</protein>
<evidence type="ECO:0000313" key="2">
    <source>
        <dbReference type="Proteomes" id="UP000292695"/>
    </source>
</evidence>
<keyword evidence="2" id="KW-1185">Reference proteome</keyword>
<dbReference type="Proteomes" id="UP000292695">
    <property type="component" value="Unassembled WGS sequence"/>
</dbReference>
<dbReference type="AlphaFoldDB" id="A0A4R0I0V4"/>
<gene>
    <name evidence="1" type="ORF">E0H50_38810</name>
</gene>
<dbReference type="OrthoDB" id="3830719at2"/>
<dbReference type="RefSeq" id="WP_131296148.1">
    <property type="nucleotide sequence ID" value="NZ_SJKA01000024.1"/>
</dbReference>
<name>A0A4R0I0V4_9ACTN</name>
<sequence length="66" mass="7369">MTALVDDQSPTDRRVRVWFGEHVIADYTAEPTTAIQYQAAMTRRFASLRITIEPVTVAVDEDAANS</sequence>